<accession>A0A1Y3BQC3</accession>
<protein>
    <submittedName>
        <fullName evidence="2">Uncharacterized protein</fullName>
    </submittedName>
</protein>
<feature type="compositionally biased region" description="Gly residues" evidence="1">
    <location>
        <begin position="24"/>
        <end position="34"/>
    </location>
</feature>
<proteinExistence type="predicted"/>
<feature type="compositionally biased region" description="Gly residues" evidence="1">
    <location>
        <begin position="47"/>
        <end position="57"/>
    </location>
</feature>
<evidence type="ECO:0000313" key="3">
    <source>
        <dbReference type="Proteomes" id="UP000194236"/>
    </source>
</evidence>
<comment type="caution">
    <text evidence="2">The sequence shown here is derived from an EMBL/GenBank/DDBJ whole genome shotgun (WGS) entry which is preliminary data.</text>
</comment>
<organism evidence="2 3">
    <name type="scientific">Euroglyphus maynei</name>
    <name type="common">Mayne's house dust mite</name>
    <dbReference type="NCBI Taxonomy" id="6958"/>
    <lineage>
        <taxon>Eukaryota</taxon>
        <taxon>Metazoa</taxon>
        <taxon>Ecdysozoa</taxon>
        <taxon>Arthropoda</taxon>
        <taxon>Chelicerata</taxon>
        <taxon>Arachnida</taxon>
        <taxon>Acari</taxon>
        <taxon>Acariformes</taxon>
        <taxon>Sarcoptiformes</taxon>
        <taxon>Astigmata</taxon>
        <taxon>Psoroptidia</taxon>
        <taxon>Analgoidea</taxon>
        <taxon>Pyroglyphidae</taxon>
        <taxon>Pyroglyphinae</taxon>
        <taxon>Euroglyphus</taxon>
    </lineage>
</organism>
<dbReference type="AlphaFoldDB" id="A0A1Y3BQC3"/>
<reference evidence="2 3" key="1">
    <citation type="submission" date="2017-03" db="EMBL/GenBank/DDBJ databases">
        <title>Genome Survey of Euroglyphus maynei.</title>
        <authorList>
            <person name="Arlian L.G."/>
            <person name="Morgan M.S."/>
            <person name="Rider S.D."/>
        </authorList>
    </citation>
    <scope>NUCLEOTIDE SEQUENCE [LARGE SCALE GENOMIC DNA]</scope>
    <source>
        <strain evidence="2">Arlian Lab</strain>
        <tissue evidence="2">Whole body</tissue>
    </source>
</reference>
<sequence length="63" mass="6296">MMHSGGGGHDPHHGLSTAKRVRIGPGGMAQGGGQQPNTSLFGNNGTNSGGKGGGGGHHYNQRY</sequence>
<keyword evidence="3" id="KW-1185">Reference proteome</keyword>
<dbReference type="EMBL" id="MUJZ01009480">
    <property type="protein sequence ID" value="OTF82234.1"/>
    <property type="molecule type" value="Genomic_DNA"/>
</dbReference>
<evidence type="ECO:0000313" key="2">
    <source>
        <dbReference type="EMBL" id="OTF82234.1"/>
    </source>
</evidence>
<evidence type="ECO:0000256" key="1">
    <source>
        <dbReference type="SAM" id="MobiDB-lite"/>
    </source>
</evidence>
<feature type="region of interest" description="Disordered" evidence="1">
    <location>
        <begin position="1"/>
        <end position="63"/>
    </location>
</feature>
<dbReference type="Proteomes" id="UP000194236">
    <property type="component" value="Unassembled WGS sequence"/>
</dbReference>
<name>A0A1Y3BQC3_EURMA</name>
<gene>
    <name evidence="2" type="ORF">BLA29_008591</name>
</gene>